<dbReference type="InterPro" id="IPR012334">
    <property type="entry name" value="Pectin_lyas_fold"/>
</dbReference>
<dbReference type="InterPro" id="IPR024535">
    <property type="entry name" value="RHGA/B-epi-like_pectate_lyase"/>
</dbReference>
<dbReference type="Gene3D" id="2.160.20.10">
    <property type="entry name" value="Single-stranded right-handed beta-helix, Pectin lyase-like"/>
    <property type="match status" value="1"/>
</dbReference>
<dbReference type="GO" id="GO:0016787">
    <property type="term" value="F:hydrolase activity"/>
    <property type="evidence" value="ECO:0007669"/>
    <property type="project" value="UniProtKB-KW"/>
</dbReference>
<keyword evidence="2" id="KW-0378">Hydrolase</keyword>
<dbReference type="RefSeq" id="WP_336498445.1">
    <property type="nucleotide sequence ID" value="NZ_JBAWSY010000012.1"/>
</dbReference>
<accession>A0ABU8F791</accession>
<organism evidence="2 3">
    <name type="scientific">Psychrobacillus mangrovi</name>
    <dbReference type="NCBI Taxonomy" id="3117745"/>
    <lineage>
        <taxon>Bacteria</taxon>
        <taxon>Bacillati</taxon>
        <taxon>Bacillota</taxon>
        <taxon>Bacilli</taxon>
        <taxon>Bacillales</taxon>
        <taxon>Bacillaceae</taxon>
        <taxon>Psychrobacillus</taxon>
    </lineage>
</organism>
<dbReference type="InterPro" id="IPR011050">
    <property type="entry name" value="Pectin_lyase_fold/virulence"/>
</dbReference>
<dbReference type="Proteomes" id="UP001364890">
    <property type="component" value="Unassembled WGS sequence"/>
</dbReference>
<comment type="caution">
    <text evidence="2">The sequence shown here is derived from an EMBL/GenBank/DDBJ whole genome shotgun (WGS) entry which is preliminary data.</text>
</comment>
<dbReference type="SUPFAM" id="SSF51126">
    <property type="entry name" value="Pectin lyase-like"/>
    <property type="match status" value="1"/>
</dbReference>
<sequence length="629" mass="68817">MIIQTLNGGLFIKNTDESDIKLQVQETGKLQVLETDKLLETYEITPANFVSKQDLNESAAIESPTNVMVYENTPTLLQLPGGATLDLATLARTERLENVVINVKDFGATGDGFSNDTAAIKNAIAYANSKEGSTLFFPHATSYWVDETIYIPSTISVKMDTLILYGGNLNEPCLVIGGPDLVTSNKTYEIRVRRSLRSDWSDENCIGVKAVNLDTSHLRIFESQNFTIGVQTIGVNKGFAYSTITLGRIINNKIALDVTNEGTGWCNDNIFDGGRISVNSTVHKDKSRYGIRVTSKLGYRNNNNIFNKPAVEMGTPTTGESIAILVEYGVLNKFKDVRSEGNNLTIARFTNQSSKNLITVGYSSILTRIEDLSTRGGNTLTNPQIIASGSFKAVYSIPNLHKKVTPYDSVNPTRQHVSGLLGKSNTSKIATKYVANSTIQSDHLEVTNSALGIFVNTENTKEFVVGGERLRGFGGRGIVIGYGEDGSQLLNDFGYVVGLEDMSMNYSTNSGGRYQTGADNERSVYFKLHANVKKIFVGFASGANALKMRSFYLHALFEELPPSVDITPNTNFDERLALTKPTAGTFVQGDFVRNDAPTELGTEGSKYMVTGWTYTVADTWVENRSLTGN</sequence>
<dbReference type="EMBL" id="JBAWSY010000012">
    <property type="protein sequence ID" value="MEI4770878.1"/>
    <property type="molecule type" value="Genomic_DNA"/>
</dbReference>
<name>A0ABU8F791_9BACI</name>
<evidence type="ECO:0000313" key="3">
    <source>
        <dbReference type="Proteomes" id="UP001364890"/>
    </source>
</evidence>
<feature type="domain" description="Rhamnogalacturonase A/B/Epimerase-like pectate lyase" evidence="1">
    <location>
        <begin position="101"/>
        <end position="281"/>
    </location>
</feature>
<keyword evidence="3" id="KW-1185">Reference proteome</keyword>
<evidence type="ECO:0000259" key="1">
    <source>
        <dbReference type="Pfam" id="PF12708"/>
    </source>
</evidence>
<gene>
    <name evidence="2" type="ORF">WAX74_14745</name>
</gene>
<dbReference type="Pfam" id="PF12708">
    <property type="entry name" value="Pect-lyase_RHGA_epim"/>
    <property type="match status" value="1"/>
</dbReference>
<protein>
    <submittedName>
        <fullName evidence="2">Glycosyl hydrolase family 28-related protein</fullName>
    </submittedName>
</protein>
<proteinExistence type="predicted"/>
<reference evidence="2 3" key="1">
    <citation type="submission" date="2024-01" db="EMBL/GenBank/DDBJ databases">
        <title>Seven novel Bacillus-like species.</title>
        <authorList>
            <person name="Liu G."/>
        </authorList>
    </citation>
    <scope>NUCLEOTIDE SEQUENCE [LARGE SCALE GENOMIC DNA]</scope>
    <source>
        <strain evidence="2 3">FJAT-51614</strain>
    </source>
</reference>
<evidence type="ECO:0000313" key="2">
    <source>
        <dbReference type="EMBL" id="MEI4770878.1"/>
    </source>
</evidence>